<dbReference type="AlphaFoldDB" id="A0A517PUT2"/>
<reference evidence="3 4" key="1">
    <citation type="submission" date="2019-02" db="EMBL/GenBank/DDBJ databases">
        <title>Deep-cultivation of Planctomycetes and their phenomic and genomic characterization uncovers novel biology.</title>
        <authorList>
            <person name="Wiegand S."/>
            <person name="Jogler M."/>
            <person name="Boedeker C."/>
            <person name="Pinto D."/>
            <person name="Vollmers J."/>
            <person name="Rivas-Marin E."/>
            <person name="Kohn T."/>
            <person name="Peeters S.H."/>
            <person name="Heuer A."/>
            <person name="Rast P."/>
            <person name="Oberbeckmann S."/>
            <person name="Bunk B."/>
            <person name="Jeske O."/>
            <person name="Meyerdierks A."/>
            <person name="Storesund J.E."/>
            <person name="Kallscheuer N."/>
            <person name="Luecker S."/>
            <person name="Lage O.M."/>
            <person name="Pohl T."/>
            <person name="Merkel B.J."/>
            <person name="Hornburger P."/>
            <person name="Mueller R.-W."/>
            <person name="Bruemmer F."/>
            <person name="Labrenz M."/>
            <person name="Spormann A.M."/>
            <person name="Op den Camp H."/>
            <person name="Overmann J."/>
            <person name="Amann R."/>
            <person name="Jetten M.S.M."/>
            <person name="Mascher T."/>
            <person name="Medema M.H."/>
            <person name="Devos D.P."/>
            <person name="Kaster A.-K."/>
            <person name="Ovreas L."/>
            <person name="Rohde M."/>
            <person name="Galperin M.Y."/>
            <person name="Jogler C."/>
        </authorList>
    </citation>
    <scope>NUCLEOTIDE SEQUENCE [LARGE SCALE GENOMIC DNA]</scope>
    <source>
        <strain evidence="3 4">HG66A1</strain>
    </source>
</reference>
<dbReference type="Gene3D" id="3.60.60.10">
    <property type="entry name" value="Penicillin V Acylase, Chain A"/>
    <property type="match status" value="1"/>
</dbReference>
<protein>
    <recommendedName>
        <fullName evidence="2">Peptidase C45 hydrolase domain-containing protein</fullName>
    </recommendedName>
</protein>
<dbReference type="EMBL" id="CP036266">
    <property type="protein sequence ID" value="QDT23118.1"/>
    <property type="molecule type" value="Genomic_DNA"/>
</dbReference>
<feature type="domain" description="Peptidase C45 hydrolase" evidence="2">
    <location>
        <begin position="75"/>
        <end position="187"/>
    </location>
</feature>
<feature type="chain" id="PRO_5021855368" description="Peptidase C45 hydrolase domain-containing protein" evidence="1">
    <location>
        <begin position="25"/>
        <end position="433"/>
    </location>
</feature>
<evidence type="ECO:0000313" key="3">
    <source>
        <dbReference type="EMBL" id="QDT23118.1"/>
    </source>
</evidence>
<dbReference type="InterPro" id="IPR005079">
    <property type="entry name" value="Peptidase_C45_hydrolase"/>
</dbReference>
<feature type="signal peptide" evidence="1">
    <location>
        <begin position="1"/>
        <end position="24"/>
    </location>
</feature>
<sequence length="433" mass="47056" precursor="true">MARNVTSLLRMLLLLVLISGTGSASSRACTTAVISGKATADGRPLLWKNRDTSNIHNEVVLFKEGPLRAIAVVNAGSRKSAFMGVNEAGFCLENSLSKDLGTPGKKSGMGNGRFIKHALETCETVEDFRKLLDETNKTGRRTVSNFGVIDARGGAALFETGPDSYTMFDVNDPRTAPNGYIVRSNFATTAQGLPALPEQRHLGKIYSAERYSQACSRLEQQRGTGITVEYLLRNLTRDLSNQQGTPHPGTVNGTKGKLPEIIQTANTISRSTTVSAAVFHGVKPGENPGLTTMWTILGNPSFSLAVPCWVDMKQVADPLEDRKGAELGEIAISLRAWSKSAEGDGIDTQALPGIWEDLWRTEDKILKLTHAFQTSRRQHGYSQGAVTRFHQKMAALAMQAMQQELQEMKQAAIDLPAPPPPRFAPVKKTIVIP</sequence>
<accession>A0A517PUT2</accession>
<keyword evidence="1" id="KW-0732">Signal</keyword>
<organism evidence="3 4">
    <name type="scientific">Gimesia chilikensis</name>
    <dbReference type="NCBI Taxonomy" id="2605989"/>
    <lineage>
        <taxon>Bacteria</taxon>
        <taxon>Pseudomonadati</taxon>
        <taxon>Planctomycetota</taxon>
        <taxon>Planctomycetia</taxon>
        <taxon>Planctomycetales</taxon>
        <taxon>Planctomycetaceae</taxon>
        <taxon>Gimesia</taxon>
    </lineage>
</organism>
<dbReference type="OrthoDB" id="238427at2"/>
<evidence type="ECO:0000256" key="1">
    <source>
        <dbReference type="SAM" id="SignalP"/>
    </source>
</evidence>
<gene>
    <name evidence="3" type="ORF">HG66A1_49320</name>
</gene>
<evidence type="ECO:0000259" key="2">
    <source>
        <dbReference type="Pfam" id="PF03417"/>
    </source>
</evidence>
<dbReference type="Proteomes" id="UP000320421">
    <property type="component" value="Chromosome"/>
</dbReference>
<dbReference type="Pfam" id="PF03417">
    <property type="entry name" value="AAT"/>
    <property type="match status" value="1"/>
</dbReference>
<name>A0A517PUT2_9PLAN</name>
<keyword evidence="4" id="KW-1185">Reference proteome</keyword>
<evidence type="ECO:0000313" key="4">
    <source>
        <dbReference type="Proteomes" id="UP000320421"/>
    </source>
</evidence>
<proteinExistence type="predicted"/>
<dbReference type="RefSeq" id="WP_145190053.1">
    <property type="nucleotide sequence ID" value="NZ_CP036266.1"/>
</dbReference>